<dbReference type="GO" id="GO:0005886">
    <property type="term" value="C:plasma membrane"/>
    <property type="evidence" value="ECO:0007669"/>
    <property type="project" value="TreeGrafter"/>
</dbReference>
<dbReference type="Pfam" id="PF13202">
    <property type="entry name" value="EF-hand_5"/>
    <property type="match status" value="1"/>
</dbReference>
<name>A0AAE0EWP9_9CHLO</name>
<dbReference type="SUPFAM" id="SSF47473">
    <property type="entry name" value="EF-hand"/>
    <property type="match status" value="1"/>
</dbReference>
<dbReference type="EMBL" id="LGRX02032841">
    <property type="protein sequence ID" value="KAK3243458.1"/>
    <property type="molecule type" value="Genomic_DNA"/>
</dbReference>
<comment type="caution">
    <text evidence="3">The sequence shown here is derived from an EMBL/GenBank/DDBJ whole genome shotgun (WGS) entry which is preliminary data.</text>
</comment>
<dbReference type="AlphaFoldDB" id="A0AAE0EWP9"/>
<evidence type="ECO:0000259" key="2">
    <source>
        <dbReference type="PROSITE" id="PS50222"/>
    </source>
</evidence>
<protein>
    <recommendedName>
        <fullName evidence="2">EF-hand domain-containing protein</fullName>
    </recommendedName>
</protein>
<dbReference type="InterPro" id="IPR002048">
    <property type="entry name" value="EF_hand_dom"/>
</dbReference>
<accession>A0AAE0EWP9</accession>
<dbReference type="InterPro" id="IPR011992">
    <property type="entry name" value="EF-hand-dom_pair"/>
</dbReference>
<feature type="domain" description="EF-hand" evidence="2">
    <location>
        <begin position="25"/>
        <end position="60"/>
    </location>
</feature>
<gene>
    <name evidence="3" type="ORF">CYMTET_46890</name>
</gene>
<proteinExistence type="predicted"/>
<evidence type="ECO:0000313" key="3">
    <source>
        <dbReference type="EMBL" id="KAK3243458.1"/>
    </source>
</evidence>
<dbReference type="Proteomes" id="UP001190700">
    <property type="component" value="Unassembled WGS sequence"/>
</dbReference>
<organism evidence="3 4">
    <name type="scientific">Cymbomonas tetramitiformis</name>
    <dbReference type="NCBI Taxonomy" id="36881"/>
    <lineage>
        <taxon>Eukaryota</taxon>
        <taxon>Viridiplantae</taxon>
        <taxon>Chlorophyta</taxon>
        <taxon>Pyramimonadophyceae</taxon>
        <taxon>Pyramimonadales</taxon>
        <taxon>Pyramimonadaceae</taxon>
        <taxon>Cymbomonas</taxon>
    </lineage>
</organism>
<dbReference type="GO" id="GO:0005509">
    <property type="term" value="F:calcium ion binding"/>
    <property type="evidence" value="ECO:0007669"/>
    <property type="project" value="InterPro"/>
</dbReference>
<dbReference type="InterPro" id="IPR018247">
    <property type="entry name" value="EF_Hand_1_Ca_BS"/>
</dbReference>
<dbReference type="Gene3D" id="1.10.238.10">
    <property type="entry name" value="EF-hand"/>
    <property type="match status" value="1"/>
</dbReference>
<dbReference type="PROSITE" id="PS50222">
    <property type="entry name" value="EF_HAND_2"/>
    <property type="match status" value="1"/>
</dbReference>
<keyword evidence="1" id="KW-0106">Calcium</keyword>
<evidence type="ECO:0000313" key="4">
    <source>
        <dbReference type="Proteomes" id="UP001190700"/>
    </source>
</evidence>
<keyword evidence="4" id="KW-1185">Reference proteome</keyword>
<reference evidence="3 4" key="1">
    <citation type="journal article" date="2015" name="Genome Biol. Evol.">
        <title>Comparative Genomics of a Bacterivorous Green Alga Reveals Evolutionary Causalities and Consequences of Phago-Mixotrophic Mode of Nutrition.</title>
        <authorList>
            <person name="Burns J.A."/>
            <person name="Paasch A."/>
            <person name="Narechania A."/>
            <person name="Kim E."/>
        </authorList>
    </citation>
    <scope>NUCLEOTIDE SEQUENCE [LARGE SCALE GENOMIC DNA]</scope>
    <source>
        <strain evidence="3 4">PLY_AMNH</strain>
    </source>
</reference>
<dbReference type="PROSITE" id="PS00018">
    <property type="entry name" value="EF_HAND_1"/>
    <property type="match status" value="1"/>
</dbReference>
<evidence type="ECO:0000256" key="1">
    <source>
        <dbReference type="ARBA" id="ARBA00022837"/>
    </source>
</evidence>
<sequence>MSKAAKEDATGHGPAEEGKLSALAVRAKKVDAIFAKFDTNSDGRLSKEELAALVVAVNPSVQNSEQKVTVILDEVFSTYSEFIDHGGLSLAGFRRTYDDGVGDVDRDFEALCVTSEPVLDDESIVFDPMSTTAEPTVDDNDSMMCCSASVEAFVAGAWWI</sequence>
<dbReference type="SMART" id="SM00054">
    <property type="entry name" value="EFh"/>
    <property type="match status" value="1"/>
</dbReference>
<dbReference type="PANTHER" id="PTHR45081:SF1">
    <property type="entry name" value="EF HAND FAMILY PROTEIN, PUTATIVE, EXPRESSED-RELATED"/>
    <property type="match status" value="1"/>
</dbReference>
<dbReference type="PANTHER" id="PTHR45081">
    <property type="entry name" value="EF HAND FAMILY PROTEIN, PUTATIVE, EXPRESSED-RELATED"/>
    <property type="match status" value="1"/>
</dbReference>